<dbReference type="Proteomes" id="UP000515908">
    <property type="component" value="Chromosome 29"/>
</dbReference>
<evidence type="ECO:0000313" key="7">
    <source>
        <dbReference type="Proteomes" id="UP000515908"/>
    </source>
</evidence>
<keyword evidence="4" id="KW-0663">Pyridoxal phosphate</keyword>
<protein>
    <submittedName>
        <fullName evidence="6">Aminotransferase class-V, putative</fullName>
    </submittedName>
</protein>
<sequence length="271" mass="29810">MLKVGEGKEINFDELEELVKSNPDVTTVGYVHHETSTGMVYPAEKIATVVRRHLPNARIIADCISSFGGIPFDVTNSCDIFITSSNKCFHSVPGISIIIGKRDMIMKAKGNATCNTLDLTRQLASFDKSGQFVITAPVQPVMALKQALIEFEAAGGISGREKSYAVKSQIVRKAAKEMGFTLFLNENRPSFANIVVCLNMPTDPRWNFKKFYNYLNDHGFVIYPGKASHAETFRFGLMGHTTLDETKQIMACSKEALASMGIDKLQGGSNL</sequence>
<dbReference type="InterPro" id="IPR015424">
    <property type="entry name" value="PyrdxlP-dep_Trfase"/>
</dbReference>
<evidence type="ECO:0000313" key="6">
    <source>
        <dbReference type="EMBL" id="CAD2222994.1"/>
    </source>
</evidence>
<evidence type="ECO:0000259" key="5">
    <source>
        <dbReference type="Pfam" id="PF00266"/>
    </source>
</evidence>
<organism evidence="6 7">
    <name type="scientific">Angomonas deanei</name>
    <dbReference type="NCBI Taxonomy" id="59799"/>
    <lineage>
        <taxon>Eukaryota</taxon>
        <taxon>Discoba</taxon>
        <taxon>Euglenozoa</taxon>
        <taxon>Kinetoplastea</taxon>
        <taxon>Metakinetoplastina</taxon>
        <taxon>Trypanosomatida</taxon>
        <taxon>Trypanosomatidae</taxon>
        <taxon>Strigomonadinae</taxon>
        <taxon>Angomonas</taxon>
    </lineage>
</organism>
<feature type="domain" description="Aminotransferase class V" evidence="5">
    <location>
        <begin position="2"/>
        <end position="228"/>
    </location>
</feature>
<proteinExistence type="predicted"/>
<dbReference type="InterPro" id="IPR015421">
    <property type="entry name" value="PyrdxlP-dep_Trfase_major"/>
</dbReference>
<dbReference type="GO" id="GO:0008483">
    <property type="term" value="F:transaminase activity"/>
    <property type="evidence" value="ECO:0007669"/>
    <property type="project" value="UniProtKB-KW"/>
</dbReference>
<reference evidence="6 7" key="1">
    <citation type="submission" date="2020-08" db="EMBL/GenBank/DDBJ databases">
        <authorList>
            <person name="Newling K."/>
            <person name="Davey J."/>
            <person name="Forrester S."/>
        </authorList>
    </citation>
    <scope>NUCLEOTIDE SEQUENCE [LARGE SCALE GENOMIC DNA]</scope>
    <source>
        <strain evidence="7">Crithidia deanei Carvalho (ATCC PRA-265)</strain>
    </source>
</reference>
<dbReference type="AlphaFoldDB" id="A0A7G2CVQ4"/>
<dbReference type="InterPro" id="IPR000192">
    <property type="entry name" value="Aminotrans_V_dom"/>
</dbReference>
<dbReference type="EMBL" id="LR877173">
    <property type="protein sequence ID" value="CAD2222994.1"/>
    <property type="molecule type" value="Genomic_DNA"/>
</dbReference>
<evidence type="ECO:0000256" key="2">
    <source>
        <dbReference type="ARBA" id="ARBA00022576"/>
    </source>
</evidence>
<dbReference type="OrthoDB" id="7403325at2759"/>
<accession>A0A7G2CVQ4</accession>
<dbReference type="Pfam" id="PF00266">
    <property type="entry name" value="Aminotran_5"/>
    <property type="match status" value="1"/>
</dbReference>
<evidence type="ECO:0000256" key="3">
    <source>
        <dbReference type="ARBA" id="ARBA00022679"/>
    </source>
</evidence>
<dbReference type="PANTHER" id="PTHR42778">
    <property type="entry name" value="2-AMINOETHYLPHOSPHONATE--PYRUVATE TRANSAMINASE"/>
    <property type="match status" value="1"/>
</dbReference>
<keyword evidence="7" id="KW-1185">Reference proteome</keyword>
<dbReference type="SUPFAM" id="SSF53383">
    <property type="entry name" value="PLP-dependent transferases"/>
    <property type="match status" value="1"/>
</dbReference>
<evidence type="ECO:0000256" key="4">
    <source>
        <dbReference type="ARBA" id="ARBA00022898"/>
    </source>
</evidence>
<dbReference type="Gene3D" id="3.40.640.10">
    <property type="entry name" value="Type I PLP-dependent aspartate aminotransferase-like (Major domain)"/>
    <property type="match status" value="1"/>
</dbReference>
<keyword evidence="2 6" id="KW-0032">Aminotransferase</keyword>
<dbReference type="InterPro" id="IPR015422">
    <property type="entry name" value="PyrdxlP-dep_Trfase_small"/>
</dbReference>
<dbReference type="Gene3D" id="3.90.1150.10">
    <property type="entry name" value="Aspartate Aminotransferase, domain 1"/>
    <property type="match status" value="1"/>
</dbReference>
<dbReference type="VEuPathDB" id="TriTrypDB:ADEAN_001055300"/>
<name>A0A7G2CVQ4_9TRYP</name>
<dbReference type="PANTHER" id="PTHR42778:SF1">
    <property type="entry name" value="2-AMINOETHYLPHOSPHONATE--PYRUVATE TRANSAMINASE"/>
    <property type="match status" value="1"/>
</dbReference>
<gene>
    <name evidence="6" type="ORF">ADEAN_001055300</name>
</gene>
<comment type="cofactor">
    <cofactor evidence="1">
        <name>pyridoxal 5'-phosphate</name>
        <dbReference type="ChEBI" id="CHEBI:597326"/>
    </cofactor>
</comment>
<keyword evidence="3 6" id="KW-0808">Transferase</keyword>
<evidence type="ECO:0000256" key="1">
    <source>
        <dbReference type="ARBA" id="ARBA00001933"/>
    </source>
</evidence>